<comment type="caution">
    <text evidence="1">The sequence shown here is derived from an EMBL/GenBank/DDBJ whole genome shotgun (WGS) entry which is preliminary data.</text>
</comment>
<dbReference type="AlphaFoldDB" id="A0AAV7EP62"/>
<reference evidence="1 2" key="1">
    <citation type="submission" date="2021-07" db="EMBL/GenBank/DDBJ databases">
        <title>The Aristolochia fimbriata genome: insights into angiosperm evolution, floral development and chemical biosynthesis.</title>
        <authorList>
            <person name="Jiao Y."/>
        </authorList>
    </citation>
    <scope>NUCLEOTIDE SEQUENCE [LARGE SCALE GENOMIC DNA]</scope>
    <source>
        <strain evidence="1">IBCAS-2021</strain>
        <tissue evidence="1">Leaf</tissue>
    </source>
</reference>
<protein>
    <submittedName>
        <fullName evidence="1">Uncharacterized protein</fullName>
    </submittedName>
</protein>
<gene>
    <name evidence="1" type="ORF">H6P81_010359</name>
</gene>
<evidence type="ECO:0000313" key="1">
    <source>
        <dbReference type="EMBL" id="KAG9450394.1"/>
    </source>
</evidence>
<dbReference type="Proteomes" id="UP000825729">
    <property type="component" value="Unassembled WGS sequence"/>
</dbReference>
<evidence type="ECO:0000313" key="2">
    <source>
        <dbReference type="Proteomes" id="UP000825729"/>
    </source>
</evidence>
<proteinExistence type="predicted"/>
<dbReference type="EMBL" id="JAINDJ010000004">
    <property type="protein sequence ID" value="KAG9450394.1"/>
    <property type="molecule type" value="Genomic_DNA"/>
</dbReference>
<name>A0AAV7EP62_ARIFI</name>
<accession>A0AAV7EP62</accession>
<sequence>MENCGSSWRKNIRWLPMSQRAPDHSTPISDDIKYAYRQHLCLFIRGDWMLTSMLLMRKKLLTVVACLLLVPFRGLIEAPLVHARAFAAVAKLSPVLSQRLVDQFLHAAIGSIALDVSQ</sequence>
<keyword evidence="2" id="KW-1185">Reference proteome</keyword>
<organism evidence="1 2">
    <name type="scientific">Aristolochia fimbriata</name>
    <name type="common">White veined hardy Dutchman's pipe vine</name>
    <dbReference type="NCBI Taxonomy" id="158543"/>
    <lineage>
        <taxon>Eukaryota</taxon>
        <taxon>Viridiplantae</taxon>
        <taxon>Streptophyta</taxon>
        <taxon>Embryophyta</taxon>
        <taxon>Tracheophyta</taxon>
        <taxon>Spermatophyta</taxon>
        <taxon>Magnoliopsida</taxon>
        <taxon>Magnoliidae</taxon>
        <taxon>Piperales</taxon>
        <taxon>Aristolochiaceae</taxon>
        <taxon>Aristolochia</taxon>
    </lineage>
</organism>